<evidence type="ECO:0000256" key="2">
    <source>
        <dbReference type="ARBA" id="ARBA00023274"/>
    </source>
</evidence>
<dbReference type="OrthoDB" id="10249311at2759"/>
<dbReference type="AlphaFoldDB" id="A0A8T2SK90"/>
<reference evidence="3" key="1">
    <citation type="submission" date="2021-08" db="EMBL/GenBank/DDBJ databases">
        <title>WGS assembly of Ceratopteris richardii.</title>
        <authorList>
            <person name="Marchant D.B."/>
            <person name="Chen G."/>
            <person name="Jenkins J."/>
            <person name="Shu S."/>
            <person name="Leebens-Mack J."/>
            <person name="Grimwood J."/>
            <person name="Schmutz J."/>
            <person name="Soltis P."/>
            <person name="Soltis D."/>
            <person name="Chen Z.-H."/>
        </authorList>
    </citation>
    <scope>NUCLEOTIDE SEQUENCE</scope>
    <source>
        <strain evidence="3">Whitten #5841</strain>
        <tissue evidence="3">Leaf</tissue>
    </source>
</reference>
<sequence>MISGEAMCPGRRLQSRRLCAKKLGEGFGLRKIDSEGKARKIVGCSCVVVKDYGEEIEGLNVVQEYWKSH</sequence>
<dbReference type="PANTHER" id="PTHR11843">
    <property type="entry name" value="40S RIBOSOMAL PROTEIN S12"/>
    <property type="match status" value="1"/>
</dbReference>
<dbReference type="EMBL" id="CM035425">
    <property type="protein sequence ID" value="KAH7332168.1"/>
    <property type="molecule type" value="Genomic_DNA"/>
</dbReference>
<keyword evidence="1" id="KW-0689">Ribosomal protein</keyword>
<dbReference type="GO" id="GO:0003735">
    <property type="term" value="F:structural constituent of ribosome"/>
    <property type="evidence" value="ECO:0007669"/>
    <property type="project" value="InterPro"/>
</dbReference>
<dbReference type="PRINTS" id="PR00972">
    <property type="entry name" value="RIBSOMALS12E"/>
</dbReference>
<dbReference type="Proteomes" id="UP000825935">
    <property type="component" value="Chromosome 20"/>
</dbReference>
<name>A0A8T2SK90_CERRI</name>
<dbReference type="GO" id="GO:1990904">
    <property type="term" value="C:ribonucleoprotein complex"/>
    <property type="evidence" value="ECO:0007669"/>
    <property type="project" value="UniProtKB-KW"/>
</dbReference>
<dbReference type="InterPro" id="IPR000530">
    <property type="entry name" value="Ribosomal_eS12"/>
</dbReference>
<evidence type="ECO:0000256" key="1">
    <source>
        <dbReference type="ARBA" id="ARBA00022980"/>
    </source>
</evidence>
<organism evidence="3 4">
    <name type="scientific">Ceratopteris richardii</name>
    <name type="common">Triangle waterfern</name>
    <dbReference type="NCBI Taxonomy" id="49495"/>
    <lineage>
        <taxon>Eukaryota</taxon>
        <taxon>Viridiplantae</taxon>
        <taxon>Streptophyta</taxon>
        <taxon>Embryophyta</taxon>
        <taxon>Tracheophyta</taxon>
        <taxon>Polypodiopsida</taxon>
        <taxon>Polypodiidae</taxon>
        <taxon>Polypodiales</taxon>
        <taxon>Pteridineae</taxon>
        <taxon>Pteridaceae</taxon>
        <taxon>Parkerioideae</taxon>
        <taxon>Ceratopteris</taxon>
    </lineage>
</organism>
<comment type="caution">
    <text evidence="3">The sequence shown here is derived from an EMBL/GenBank/DDBJ whole genome shotgun (WGS) entry which is preliminary data.</text>
</comment>
<dbReference type="InterPro" id="IPR029064">
    <property type="entry name" value="Ribosomal_eL30-like_sf"/>
</dbReference>
<dbReference type="GO" id="GO:0005840">
    <property type="term" value="C:ribosome"/>
    <property type="evidence" value="ECO:0007669"/>
    <property type="project" value="UniProtKB-KW"/>
</dbReference>
<dbReference type="Gene3D" id="3.30.1330.30">
    <property type="match status" value="1"/>
</dbReference>
<keyword evidence="2" id="KW-0687">Ribonucleoprotein</keyword>
<keyword evidence="4" id="KW-1185">Reference proteome</keyword>
<evidence type="ECO:0000313" key="4">
    <source>
        <dbReference type="Proteomes" id="UP000825935"/>
    </source>
</evidence>
<dbReference type="GO" id="GO:0006412">
    <property type="term" value="P:translation"/>
    <property type="evidence" value="ECO:0007669"/>
    <property type="project" value="InterPro"/>
</dbReference>
<evidence type="ECO:0000313" key="3">
    <source>
        <dbReference type="EMBL" id="KAH7332168.1"/>
    </source>
</evidence>
<accession>A0A8T2SK90</accession>
<proteinExistence type="predicted"/>
<protein>
    <recommendedName>
        <fullName evidence="5">40S ribosomal protein S12</fullName>
    </recommendedName>
</protein>
<evidence type="ECO:0008006" key="5">
    <source>
        <dbReference type="Google" id="ProtNLM"/>
    </source>
</evidence>
<gene>
    <name evidence="3" type="ORF">KP509_20G073100</name>
</gene>